<name>A0AAD3SJ40_NEPGR</name>
<gene>
    <name evidence="1" type="ORF">Nepgr_013848</name>
</gene>
<dbReference type="Proteomes" id="UP001279734">
    <property type="component" value="Unassembled WGS sequence"/>
</dbReference>
<organism evidence="1 2">
    <name type="scientific">Nepenthes gracilis</name>
    <name type="common">Slender pitcher plant</name>
    <dbReference type="NCBI Taxonomy" id="150966"/>
    <lineage>
        <taxon>Eukaryota</taxon>
        <taxon>Viridiplantae</taxon>
        <taxon>Streptophyta</taxon>
        <taxon>Embryophyta</taxon>
        <taxon>Tracheophyta</taxon>
        <taxon>Spermatophyta</taxon>
        <taxon>Magnoliopsida</taxon>
        <taxon>eudicotyledons</taxon>
        <taxon>Gunneridae</taxon>
        <taxon>Pentapetalae</taxon>
        <taxon>Caryophyllales</taxon>
        <taxon>Nepenthaceae</taxon>
        <taxon>Nepenthes</taxon>
    </lineage>
</organism>
<evidence type="ECO:0000313" key="2">
    <source>
        <dbReference type="Proteomes" id="UP001279734"/>
    </source>
</evidence>
<evidence type="ECO:0000313" key="1">
    <source>
        <dbReference type="EMBL" id="GMH12007.1"/>
    </source>
</evidence>
<dbReference type="AlphaFoldDB" id="A0AAD3SJ40"/>
<keyword evidence="2" id="KW-1185">Reference proteome</keyword>
<protein>
    <submittedName>
        <fullName evidence="1">Uncharacterized protein</fullName>
    </submittedName>
</protein>
<proteinExistence type="predicted"/>
<accession>A0AAD3SJ40</accession>
<reference evidence="1" key="1">
    <citation type="submission" date="2023-05" db="EMBL/GenBank/DDBJ databases">
        <title>Nepenthes gracilis genome sequencing.</title>
        <authorList>
            <person name="Fukushima K."/>
        </authorList>
    </citation>
    <scope>NUCLEOTIDE SEQUENCE</scope>
    <source>
        <strain evidence="1">SING2019-196</strain>
    </source>
</reference>
<dbReference type="EMBL" id="BSYO01000011">
    <property type="protein sequence ID" value="GMH12007.1"/>
    <property type="molecule type" value="Genomic_DNA"/>
</dbReference>
<comment type="caution">
    <text evidence="1">The sequence shown here is derived from an EMBL/GenBank/DDBJ whole genome shotgun (WGS) entry which is preliminary data.</text>
</comment>
<sequence length="80" mass="9226">MFRFDWSSKYYLPILWPVAPIFHVTRTSIMVCYSTEVPWVPKLYGLAEQAVASVALDRLNYCRSVSTEGVNFGRSEFETP</sequence>